<dbReference type="HOGENOM" id="CLU_1281023_0_0_9"/>
<sequence>MILERDCIGYSIDRAIKVDSITVSNFEKIEMLSDCTNYQIHQYNWVDPIKYKEKLISKSTKSVSMIYFKNQLTIFLFGNSESNISYVESRLKRLFSVKFKKVDLYPKIINKLSSNNYKLKVINIQFVRVKDNLEKWVSIDAIGLSKNEFLKIINEENPQTISLYDELNKAYFSVDINSSLSFNDTTTISDIVGVLEYVSSCIS</sequence>
<name>A0A0D5ZC99_PAEPS</name>
<dbReference type="PATRIC" id="fig|886882.15.peg.1259"/>
<organism evidence="1 2">
    <name type="scientific">Paenibacillus polymyxa (strain SC2)</name>
    <name type="common">Bacillus polymyxa</name>
    <dbReference type="NCBI Taxonomy" id="886882"/>
    <lineage>
        <taxon>Bacteria</taxon>
        <taxon>Bacillati</taxon>
        <taxon>Bacillota</taxon>
        <taxon>Bacilli</taxon>
        <taxon>Bacillales</taxon>
        <taxon>Paenibacillaceae</taxon>
        <taxon>Paenibacillus</taxon>
    </lineage>
</organism>
<evidence type="ECO:0000313" key="1">
    <source>
        <dbReference type="EMBL" id="AKA44196.1"/>
    </source>
</evidence>
<dbReference type="Proteomes" id="UP000006868">
    <property type="component" value="Chromosome"/>
</dbReference>
<proteinExistence type="predicted"/>
<reference evidence="1 2" key="1">
    <citation type="journal article" date="2011" name="J. Bacteriol.">
        <title>Complete genome sequence of Paenibacillus polymyxa SC2, a strain of plant growth-promoting Rhizobacterium with broad-spectrum antimicrobial activity.</title>
        <authorList>
            <person name="Ma M."/>
            <person name="Wang C."/>
            <person name="Ding Y."/>
            <person name="Li L."/>
            <person name="Shen D."/>
            <person name="Jiang X."/>
            <person name="Guan D."/>
            <person name="Cao F."/>
            <person name="Chen H."/>
            <person name="Feng R."/>
            <person name="Wang X."/>
            <person name="Ge Y."/>
            <person name="Yao L."/>
            <person name="Bing X."/>
            <person name="Yang X."/>
            <person name="Li J."/>
            <person name="Du B."/>
        </authorList>
    </citation>
    <scope>NUCLEOTIDE SEQUENCE [LARGE SCALE GENOMIC DNA]</scope>
    <source>
        <strain evidence="1 2">SC2</strain>
    </source>
</reference>
<dbReference type="RefSeq" id="WP_043885899.1">
    <property type="nucleotide sequence ID" value="NC_014622.2"/>
</dbReference>
<dbReference type="EMBL" id="CP002213">
    <property type="protein sequence ID" value="AKA44196.1"/>
    <property type="molecule type" value="Genomic_DNA"/>
</dbReference>
<dbReference type="KEGG" id="ppm:PPSC2_06135"/>
<evidence type="ECO:0000313" key="2">
    <source>
        <dbReference type="Proteomes" id="UP000006868"/>
    </source>
</evidence>
<accession>A0A0D5ZC99</accession>
<dbReference type="AlphaFoldDB" id="A0A0D5ZC99"/>
<protein>
    <submittedName>
        <fullName evidence="1">Uncharacterized protein</fullName>
    </submittedName>
</protein>
<dbReference type="OrthoDB" id="2679529at2"/>
<gene>
    <name evidence="1" type="ORF">PPSC2_06135</name>
</gene>